<keyword evidence="2" id="KW-1185">Reference proteome</keyword>
<evidence type="ECO:0000313" key="1">
    <source>
        <dbReference type="EMBL" id="KAK3102085.1"/>
    </source>
</evidence>
<accession>A0AA88YBT1</accession>
<dbReference type="Proteomes" id="UP001186944">
    <property type="component" value="Unassembled WGS sequence"/>
</dbReference>
<dbReference type="PANTHER" id="PTHR47331">
    <property type="entry name" value="PHD-TYPE DOMAIN-CONTAINING PROTEIN"/>
    <property type="match status" value="1"/>
</dbReference>
<protein>
    <submittedName>
        <fullName evidence="1">Uncharacterized protein</fullName>
    </submittedName>
</protein>
<evidence type="ECO:0000313" key="2">
    <source>
        <dbReference type="Proteomes" id="UP001186944"/>
    </source>
</evidence>
<proteinExistence type="predicted"/>
<name>A0AA88YBT1_PINIB</name>
<reference evidence="1" key="1">
    <citation type="submission" date="2019-08" db="EMBL/GenBank/DDBJ databases">
        <title>The improved chromosome-level genome for the pearl oyster Pinctada fucata martensii using PacBio sequencing and Hi-C.</title>
        <authorList>
            <person name="Zheng Z."/>
        </authorList>
    </citation>
    <scope>NUCLEOTIDE SEQUENCE</scope>
    <source>
        <strain evidence="1">ZZ-2019</strain>
        <tissue evidence="1">Adductor muscle</tissue>
    </source>
</reference>
<gene>
    <name evidence="1" type="ORF">FSP39_008623</name>
</gene>
<dbReference type="EMBL" id="VSWD01000005">
    <property type="protein sequence ID" value="KAK3102085.1"/>
    <property type="molecule type" value="Genomic_DNA"/>
</dbReference>
<dbReference type="AlphaFoldDB" id="A0AA88YBT1"/>
<organism evidence="1 2">
    <name type="scientific">Pinctada imbricata</name>
    <name type="common">Atlantic pearl-oyster</name>
    <name type="synonym">Pinctada martensii</name>
    <dbReference type="NCBI Taxonomy" id="66713"/>
    <lineage>
        <taxon>Eukaryota</taxon>
        <taxon>Metazoa</taxon>
        <taxon>Spiralia</taxon>
        <taxon>Lophotrochozoa</taxon>
        <taxon>Mollusca</taxon>
        <taxon>Bivalvia</taxon>
        <taxon>Autobranchia</taxon>
        <taxon>Pteriomorphia</taxon>
        <taxon>Pterioida</taxon>
        <taxon>Pterioidea</taxon>
        <taxon>Pteriidae</taxon>
        <taxon>Pinctada</taxon>
    </lineage>
</organism>
<comment type="caution">
    <text evidence="1">The sequence shown here is derived from an EMBL/GenBank/DDBJ whole genome shotgun (WGS) entry which is preliminary data.</text>
</comment>
<dbReference type="PANTHER" id="PTHR47331:SF6">
    <property type="entry name" value="DOUBLECORTIN DOMAIN-CONTAINING PROTEIN"/>
    <property type="match status" value="1"/>
</dbReference>
<sequence>MDLLVKWLGPSSSKFARSIRAANVGDADKGLECIWERLQERYGRPEMVESALKKKLNAFPHFTNKDSGRLYDLLDILTEIESAKANPQYSTLLAYFDSSSGINLIVQKLPYGLQEKWTNQASKYKKTNTVSYPPFSFFVNFIKDMSAIRNDPAFVYQRDHVTPGIRRDADGRKWSNSCA</sequence>